<proteinExistence type="predicted"/>
<feature type="compositionally biased region" description="Basic residues" evidence="1">
    <location>
        <begin position="43"/>
        <end position="54"/>
    </location>
</feature>
<organism evidence="2">
    <name type="scientific">Oryza meridionalis</name>
    <dbReference type="NCBI Taxonomy" id="40149"/>
    <lineage>
        <taxon>Eukaryota</taxon>
        <taxon>Viridiplantae</taxon>
        <taxon>Streptophyta</taxon>
        <taxon>Embryophyta</taxon>
        <taxon>Tracheophyta</taxon>
        <taxon>Spermatophyta</taxon>
        <taxon>Magnoliopsida</taxon>
        <taxon>Liliopsida</taxon>
        <taxon>Poales</taxon>
        <taxon>Poaceae</taxon>
        <taxon>BOP clade</taxon>
        <taxon>Oryzoideae</taxon>
        <taxon>Oryzeae</taxon>
        <taxon>Oryzinae</taxon>
        <taxon>Oryza</taxon>
    </lineage>
</organism>
<feature type="compositionally biased region" description="Low complexity" evidence="1">
    <location>
        <begin position="69"/>
        <end position="79"/>
    </location>
</feature>
<dbReference type="EnsemblPlants" id="OMERI10G01430.1">
    <property type="protein sequence ID" value="OMERI10G01430.1"/>
    <property type="gene ID" value="OMERI10G01430"/>
</dbReference>
<reference evidence="2" key="2">
    <citation type="submission" date="2018-05" db="EMBL/GenBank/DDBJ databases">
        <title>OmerRS3 (Oryza meridionalis Reference Sequence Version 3).</title>
        <authorList>
            <person name="Zhang J."/>
            <person name="Kudrna D."/>
            <person name="Lee S."/>
            <person name="Talag J."/>
            <person name="Welchert J."/>
            <person name="Wing R.A."/>
        </authorList>
    </citation>
    <scope>NUCLEOTIDE SEQUENCE [LARGE SCALE GENOMIC DNA]</scope>
    <source>
        <strain evidence="2">cv. OR44</strain>
    </source>
</reference>
<keyword evidence="3" id="KW-1185">Reference proteome</keyword>
<sequence>MTALELKTKTRRRKGLQTTTSGKEKHPSSVTAWRVDRTARPWRTSRRRQSPGRPGRKEKEESESESESESNARATAAAEGAGGDEAAEGSAGGGGAGEIGQVVEAD</sequence>
<evidence type="ECO:0000313" key="3">
    <source>
        <dbReference type="Proteomes" id="UP000008021"/>
    </source>
</evidence>
<name>A0A0E0EVM1_9ORYZ</name>
<protein>
    <submittedName>
        <fullName evidence="2">Uncharacterized protein</fullName>
    </submittedName>
</protein>
<dbReference type="HOGENOM" id="CLU_2227439_0_0_1"/>
<dbReference type="AlphaFoldDB" id="A0A0E0EVM1"/>
<evidence type="ECO:0000256" key="1">
    <source>
        <dbReference type="SAM" id="MobiDB-lite"/>
    </source>
</evidence>
<reference evidence="2" key="1">
    <citation type="submission" date="2015-04" db="UniProtKB">
        <authorList>
            <consortium name="EnsemblPlants"/>
        </authorList>
    </citation>
    <scope>IDENTIFICATION</scope>
</reference>
<evidence type="ECO:0000313" key="2">
    <source>
        <dbReference type="EnsemblPlants" id="OMERI10G01430.1"/>
    </source>
</evidence>
<feature type="region of interest" description="Disordered" evidence="1">
    <location>
        <begin position="1"/>
        <end position="106"/>
    </location>
</feature>
<dbReference type="Gramene" id="OMERI10G01430.1">
    <property type="protein sequence ID" value="OMERI10G01430.1"/>
    <property type="gene ID" value="OMERI10G01430"/>
</dbReference>
<accession>A0A0E0EVM1</accession>
<dbReference type="Proteomes" id="UP000008021">
    <property type="component" value="Chromosome 10"/>
</dbReference>